<dbReference type="EMBL" id="KQ235435">
    <property type="protein sequence ID" value="KMZ98973.1"/>
    <property type="molecule type" value="Genomic_DNA"/>
</dbReference>
<evidence type="ECO:0000313" key="1">
    <source>
        <dbReference type="EMBL" id="KMZ98973.1"/>
    </source>
</evidence>
<sequence length="295" mass="34478">MHVEESEYNNFCMKLMRNLGYFSEEKQIYAPTVDRCNILKNWIYNSINKEKITVDVINKCYTVYTEHMSRRGNNKICHIDVYDDIYKERIYATLLHIFETKVSIIRDKLNGHDEESKIPCKKFVCDCLKIYKYMNVSYCPNEGYNREEHKDTCLKLSQFKSSYNLLRDSIDSKKHKIPSLDEKDNECFENKPPAQLNTLLTLTDHPVPSYVLGDGLDGPTGQKFSTPLENKDNSLQKNITTTIGTVSGASSLLALLYKFNTKHHLNIKSIIYSCSYKIFTYYIIKIILHNLLFFY</sequence>
<proteinExistence type="predicted"/>
<gene>
    <name evidence="1" type="ORF">PVNG_03812</name>
</gene>
<name>A0A0J9WDB4_PLAVI</name>
<dbReference type="OrthoDB" id="10443534at2759"/>
<evidence type="ECO:0000313" key="2">
    <source>
        <dbReference type="Proteomes" id="UP000053239"/>
    </source>
</evidence>
<dbReference type="Proteomes" id="UP000053239">
    <property type="component" value="Unassembled WGS sequence"/>
</dbReference>
<dbReference type="AlphaFoldDB" id="A0A0J9WDB4"/>
<evidence type="ECO:0008006" key="3">
    <source>
        <dbReference type="Google" id="ProtNLM"/>
    </source>
</evidence>
<protein>
    <recommendedName>
        <fullName evidence="3">Variable surface protein</fullName>
    </recommendedName>
</protein>
<reference evidence="1 2" key="1">
    <citation type="submission" date="2011-09" db="EMBL/GenBank/DDBJ databases">
        <title>The Genome Sequence of Plasmodium vivax North Korean.</title>
        <authorList>
            <consortium name="The Broad Institute Genome Sequencing Platform"/>
            <consortium name="The Broad Institute Genome Sequencing Center for Infectious Disease"/>
            <person name="Neafsey D."/>
            <person name="Carlton J."/>
            <person name="Barnwell J."/>
            <person name="Collins W."/>
            <person name="Escalante A."/>
            <person name="Mullikin J."/>
            <person name="Saul A."/>
            <person name="Guigo R."/>
            <person name="Camara F."/>
            <person name="Young S.K."/>
            <person name="Zeng Q."/>
            <person name="Gargeya S."/>
            <person name="Fitzgerald M."/>
            <person name="Haas B."/>
            <person name="Abouelleil A."/>
            <person name="Alvarado L."/>
            <person name="Arachchi H.M."/>
            <person name="Berlin A."/>
            <person name="Brown A."/>
            <person name="Chapman S.B."/>
            <person name="Chen Z."/>
            <person name="Dunbar C."/>
            <person name="Freedman E."/>
            <person name="Gearin G."/>
            <person name="Gellesch M."/>
            <person name="Goldberg J."/>
            <person name="Griggs A."/>
            <person name="Gujja S."/>
            <person name="Heiman D."/>
            <person name="Howarth C."/>
            <person name="Larson L."/>
            <person name="Lui A."/>
            <person name="MacDonald P.J.P."/>
            <person name="Montmayeur A."/>
            <person name="Murphy C."/>
            <person name="Neiman D."/>
            <person name="Pearson M."/>
            <person name="Priest M."/>
            <person name="Roberts A."/>
            <person name="Saif S."/>
            <person name="Shea T."/>
            <person name="Shenoy N."/>
            <person name="Sisk P."/>
            <person name="Stolte C."/>
            <person name="Sykes S."/>
            <person name="Wortman J."/>
            <person name="Nusbaum C."/>
            <person name="Birren B."/>
        </authorList>
    </citation>
    <scope>NUCLEOTIDE SEQUENCE [LARGE SCALE GENOMIC DNA]</scope>
    <source>
        <strain evidence="1 2">North Korean</strain>
    </source>
</reference>
<organism evidence="1 2">
    <name type="scientific">Plasmodium vivax North Korean</name>
    <dbReference type="NCBI Taxonomy" id="1035514"/>
    <lineage>
        <taxon>Eukaryota</taxon>
        <taxon>Sar</taxon>
        <taxon>Alveolata</taxon>
        <taxon>Apicomplexa</taxon>
        <taxon>Aconoidasida</taxon>
        <taxon>Haemosporida</taxon>
        <taxon>Plasmodiidae</taxon>
        <taxon>Plasmodium</taxon>
        <taxon>Plasmodium (Plasmodium)</taxon>
    </lineage>
</organism>
<accession>A0A0J9WDB4</accession>